<evidence type="ECO:0000313" key="3">
    <source>
        <dbReference type="Proteomes" id="UP000292082"/>
    </source>
</evidence>
<evidence type="ECO:0000313" key="2">
    <source>
        <dbReference type="EMBL" id="TBU57090.1"/>
    </source>
</evidence>
<sequence>MALLLAPIVEAYRLILQPVAPFSWFGLQLSTLDVVAAFRLCVALRQIREKLWRDHVFKQKTISADEKGNSVVVPEIEPRSFVRDASAALLVVYGGEAVTGQVNGICILAPALAIPPSFMLSGVVPAFYTAVQATVDKLPWVPTPSLELEAPLAVFDAFSRTYLLCNLIPPMVLQHTSPAIQGNPWTLLLTSLFAANGGFFLTNLLSFFHPYSLTLTTPTEFLPYGWTATDLWCAPLVTGLYAFLTHAQPFWADAHHVASGWLGTAGAEKVAAVDAETARAVCVVVLAGLFTSRAVKNFGPAAAKPKTKTQ</sequence>
<dbReference type="EMBL" id="ML145142">
    <property type="protein sequence ID" value="TBU57090.1"/>
    <property type="molecule type" value="Genomic_DNA"/>
</dbReference>
<organism evidence="2 3">
    <name type="scientific">Dichomitus squalens</name>
    <dbReference type="NCBI Taxonomy" id="114155"/>
    <lineage>
        <taxon>Eukaryota</taxon>
        <taxon>Fungi</taxon>
        <taxon>Dikarya</taxon>
        <taxon>Basidiomycota</taxon>
        <taxon>Agaricomycotina</taxon>
        <taxon>Agaricomycetes</taxon>
        <taxon>Polyporales</taxon>
        <taxon>Polyporaceae</taxon>
        <taxon>Dichomitus</taxon>
    </lineage>
</organism>
<keyword evidence="3" id="KW-1185">Reference proteome</keyword>
<proteinExistence type="predicted"/>
<dbReference type="Proteomes" id="UP000292082">
    <property type="component" value="Unassembled WGS sequence"/>
</dbReference>
<feature type="transmembrane region" description="Helical" evidence="1">
    <location>
        <begin position="185"/>
        <end position="209"/>
    </location>
</feature>
<keyword evidence="1" id="KW-0472">Membrane</keyword>
<protein>
    <submittedName>
        <fullName evidence="2">Uncharacterized protein</fullName>
    </submittedName>
</protein>
<gene>
    <name evidence="2" type="ORF">BD310DRAFT_907419</name>
</gene>
<keyword evidence="1" id="KW-1133">Transmembrane helix</keyword>
<evidence type="ECO:0000256" key="1">
    <source>
        <dbReference type="SAM" id="Phobius"/>
    </source>
</evidence>
<feature type="transmembrane region" description="Helical" evidence="1">
    <location>
        <begin position="23"/>
        <end position="44"/>
    </location>
</feature>
<keyword evidence="1" id="KW-0812">Transmembrane</keyword>
<name>A0A4Q9PRS6_9APHY</name>
<accession>A0A4Q9PRS6</accession>
<dbReference type="AlphaFoldDB" id="A0A4Q9PRS6"/>
<feature type="transmembrane region" description="Helical" evidence="1">
    <location>
        <begin position="221"/>
        <end position="244"/>
    </location>
</feature>
<reference evidence="2 3" key="1">
    <citation type="submission" date="2019-01" db="EMBL/GenBank/DDBJ databases">
        <title>Draft genome sequences of three monokaryotic isolates of the white-rot basidiomycete fungus Dichomitus squalens.</title>
        <authorList>
            <consortium name="DOE Joint Genome Institute"/>
            <person name="Lopez S.C."/>
            <person name="Andreopoulos B."/>
            <person name="Pangilinan J."/>
            <person name="Lipzen A."/>
            <person name="Riley R."/>
            <person name="Ahrendt S."/>
            <person name="Ng V."/>
            <person name="Barry K."/>
            <person name="Daum C."/>
            <person name="Grigoriev I.V."/>
            <person name="Hilden K.S."/>
            <person name="Makela M.R."/>
            <person name="de Vries R.P."/>
        </authorList>
    </citation>
    <scope>NUCLEOTIDE SEQUENCE [LARGE SCALE GENOMIC DNA]</scope>
    <source>
        <strain evidence="2 3">CBS 464.89</strain>
    </source>
</reference>